<organism evidence="3 4">
    <name type="scientific">Linum trigynum</name>
    <dbReference type="NCBI Taxonomy" id="586398"/>
    <lineage>
        <taxon>Eukaryota</taxon>
        <taxon>Viridiplantae</taxon>
        <taxon>Streptophyta</taxon>
        <taxon>Embryophyta</taxon>
        <taxon>Tracheophyta</taxon>
        <taxon>Spermatophyta</taxon>
        <taxon>Magnoliopsida</taxon>
        <taxon>eudicotyledons</taxon>
        <taxon>Gunneridae</taxon>
        <taxon>Pentapetalae</taxon>
        <taxon>rosids</taxon>
        <taxon>fabids</taxon>
        <taxon>Malpighiales</taxon>
        <taxon>Linaceae</taxon>
        <taxon>Linum</taxon>
    </lineage>
</organism>
<feature type="transmembrane region" description="Helical" evidence="2">
    <location>
        <begin position="33"/>
        <end position="54"/>
    </location>
</feature>
<keyword evidence="2" id="KW-0472">Membrane</keyword>
<evidence type="ECO:0000256" key="2">
    <source>
        <dbReference type="SAM" id="Phobius"/>
    </source>
</evidence>
<dbReference type="EMBL" id="OZ034817">
    <property type="protein sequence ID" value="CAL1384288.1"/>
    <property type="molecule type" value="Genomic_DNA"/>
</dbReference>
<keyword evidence="4" id="KW-1185">Reference proteome</keyword>
<evidence type="ECO:0000313" key="3">
    <source>
        <dbReference type="EMBL" id="CAL1384288.1"/>
    </source>
</evidence>
<keyword evidence="2" id="KW-1133">Transmembrane helix</keyword>
<protein>
    <submittedName>
        <fullName evidence="3">Uncharacterized protein</fullName>
    </submittedName>
</protein>
<accession>A0AAV2EEE1</accession>
<evidence type="ECO:0000313" key="4">
    <source>
        <dbReference type="Proteomes" id="UP001497516"/>
    </source>
</evidence>
<proteinExistence type="predicted"/>
<feature type="region of interest" description="Disordered" evidence="1">
    <location>
        <begin position="1"/>
        <end position="22"/>
    </location>
</feature>
<evidence type="ECO:0000256" key="1">
    <source>
        <dbReference type="SAM" id="MobiDB-lite"/>
    </source>
</evidence>
<name>A0AAV2EEE1_9ROSI</name>
<dbReference type="AlphaFoldDB" id="A0AAV2EEE1"/>
<reference evidence="3 4" key="1">
    <citation type="submission" date="2024-04" db="EMBL/GenBank/DDBJ databases">
        <authorList>
            <person name="Fracassetti M."/>
        </authorList>
    </citation>
    <scope>NUCLEOTIDE SEQUENCE [LARGE SCALE GENOMIC DNA]</scope>
</reference>
<keyword evidence="2" id="KW-0812">Transmembrane</keyword>
<dbReference type="Proteomes" id="UP001497516">
    <property type="component" value="Chromosome 4"/>
</dbReference>
<gene>
    <name evidence="3" type="ORF">LTRI10_LOCUS25505</name>
</gene>
<sequence>MIDPDGGLESDDRWRIQSPSMESVGSQHREDCLAQRVCEFIYACYLIYLLRYHWLRRILLGRSRGWRNLWRD</sequence>